<name>A0A8S1LRE1_9CILI</name>
<organism evidence="1 2">
    <name type="scientific">Paramecium sonneborni</name>
    <dbReference type="NCBI Taxonomy" id="65129"/>
    <lineage>
        <taxon>Eukaryota</taxon>
        <taxon>Sar</taxon>
        <taxon>Alveolata</taxon>
        <taxon>Ciliophora</taxon>
        <taxon>Intramacronucleata</taxon>
        <taxon>Oligohymenophorea</taxon>
        <taxon>Peniculida</taxon>
        <taxon>Parameciidae</taxon>
        <taxon>Paramecium</taxon>
    </lineage>
</organism>
<evidence type="ECO:0000313" key="1">
    <source>
        <dbReference type="EMBL" id="CAD8070978.1"/>
    </source>
</evidence>
<dbReference type="EMBL" id="CAJJDN010000027">
    <property type="protein sequence ID" value="CAD8070978.1"/>
    <property type="molecule type" value="Genomic_DNA"/>
</dbReference>
<keyword evidence="2" id="KW-1185">Reference proteome</keyword>
<reference evidence="1" key="1">
    <citation type="submission" date="2021-01" db="EMBL/GenBank/DDBJ databases">
        <authorList>
            <consortium name="Genoscope - CEA"/>
            <person name="William W."/>
        </authorList>
    </citation>
    <scope>NUCLEOTIDE SEQUENCE</scope>
</reference>
<evidence type="ECO:0000313" key="2">
    <source>
        <dbReference type="Proteomes" id="UP000692954"/>
    </source>
</evidence>
<comment type="caution">
    <text evidence="1">The sequence shown here is derived from an EMBL/GenBank/DDBJ whole genome shotgun (WGS) entry which is preliminary data.</text>
</comment>
<dbReference type="Proteomes" id="UP000692954">
    <property type="component" value="Unassembled WGS sequence"/>
</dbReference>
<proteinExistence type="predicted"/>
<protein>
    <submittedName>
        <fullName evidence="1">Uncharacterized protein</fullName>
    </submittedName>
</protein>
<dbReference type="OrthoDB" id="288902at2759"/>
<gene>
    <name evidence="1" type="ORF">PSON_ATCC_30995.1.T0270267</name>
</gene>
<sequence>MFPRILKTQNSFSPYTLFMNKNCYNLALELKQYLLADYLLTQFPILQLPDYMENTLALHVNMLQQRLLNEKTIQCEKDIEHLRFFLKTYVYSDLANKYNQKYPADAFSDYFIENYQNRVEIMAPEIIILDNDMSTLKREEIEENSKKFIRKFIFLNKIAITNNIIQKYSNYLIAHMNYLHSLSYLEMMQFKIYWGMQEEQKQLNA</sequence>
<accession>A0A8S1LRE1</accession>
<dbReference type="AlphaFoldDB" id="A0A8S1LRE1"/>